<name>A0A9J6PD60_9PROT</name>
<comment type="caution">
    <text evidence="10">The sequence shown here is derived from an EMBL/GenBank/DDBJ whole genome shotgun (WGS) entry which is preliminary data.</text>
</comment>
<feature type="transmembrane region" description="Helical" evidence="8">
    <location>
        <begin position="84"/>
        <end position="104"/>
    </location>
</feature>
<dbReference type="InterPro" id="IPR004626">
    <property type="entry name" value="RarD"/>
</dbReference>
<proteinExistence type="inferred from homology"/>
<evidence type="ECO:0000256" key="7">
    <source>
        <dbReference type="ARBA" id="ARBA00023136"/>
    </source>
</evidence>
<dbReference type="PANTHER" id="PTHR22911:SF137">
    <property type="entry name" value="SOLUTE CARRIER FAMILY 35 MEMBER G2-RELATED"/>
    <property type="match status" value="1"/>
</dbReference>
<dbReference type="RefSeq" id="WP_269331550.1">
    <property type="nucleotide sequence ID" value="NZ_JAMZFT010000001.1"/>
</dbReference>
<evidence type="ECO:0000256" key="6">
    <source>
        <dbReference type="ARBA" id="ARBA00022989"/>
    </source>
</evidence>
<evidence type="ECO:0000256" key="8">
    <source>
        <dbReference type="SAM" id="Phobius"/>
    </source>
</evidence>
<feature type="domain" description="EamA" evidence="9">
    <location>
        <begin position="21"/>
        <end position="152"/>
    </location>
</feature>
<feature type="transmembrane region" description="Helical" evidence="8">
    <location>
        <begin position="191"/>
        <end position="211"/>
    </location>
</feature>
<keyword evidence="4" id="KW-1003">Cell membrane</keyword>
<dbReference type="PANTHER" id="PTHR22911">
    <property type="entry name" value="ACYL-MALONYL CONDENSING ENZYME-RELATED"/>
    <property type="match status" value="1"/>
</dbReference>
<feature type="transmembrane region" description="Helical" evidence="8">
    <location>
        <begin position="162"/>
        <end position="179"/>
    </location>
</feature>
<keyword evidence="6 8" id="KW-1133">Transmembrane helix</keyword>
<organism evidence="10 11">
    <name type="scientific">Futiania mangrovi</name>
    <dbReference type="NCBI Taxonomy" id="2959716"/>
    <lineage>
        <taxon>Bacteria</taxon>
        <taxon>Pseudomonadati</taxon>
        <taxon>Pseudomonadota</taxon>
        <taxon>Alphaproteobacteria</taxon>
        <taxon>Futianiales</taxon>
        <taxon>Futianiaceae</taxon>
        <taxon>Futiania</taxon>
    </lineage>
</organism>
<dbReference type="GO" id="GO:0005886">
    <property type="term" value="C:plasma membrane"/>
    <property type="evidence" value="ECO:0007669"/>
    <property type="project" value="UniProtKB-SubCell"/>
</dbReference>
<feature type="transmembrane region" description="Helical" evidence="8">
    <location>
        <begin position="21"/>
        <end position="39"/>
    </location>
</feature>
<gene>
    <name evidence="10" type="primary">rarD</name>
    <name evidence="10" type="ORF">NJQ99_04245</name>
</gene>
<dbReference type="Pfam" id="PF00892">
    <property type="entry name" value="EamA"/>
    <property type="match status" value="1"/>
</dbReference>
<dbReference type="NCBIfam" id="TIGR00688">
    <property type="entry name" value="rarD"/>
    <property type="match status" value="1"/>
</dbReference>
<comment type="similarity">
    <text evidence="2">Belongs to the EamA transporter family.</text>
</comment>
<feature type="transmembrane region" description="Helical" evidence="8">
    <location>
        <begin position="254"/>
        <end position="276"/>
    </location>
</feature>
<evidence type="ECO:0000256" key="4">
    <source>
        <dbReference type="ARBA" id="ARBA00022475"/>
    </source>
</evidence>
<evidence type="ECO:0000313" key="11">
    <source>
        <dbReference type="Proteomes" id="UP001055804"/>
    </source>
</evidence>
<evidence type="ECO:0000256" key="2">
    <source>
        <dbReference type="ARBA" id="ARBA00007362"/>
    </source>
</evidence>
<reference evidence="10" key="1">
    <citation type="submission" date="2022-06" db="EMBL/GenBank/DDBJ databases">
        <title>Isolation and Genomics of Futiania mangrovii gen. nov., sp. nov., a Rare and Metabolically-versatile member in the Class Alphaproteobacteria.</title>
        <authorList>
            <person name="Liu L."/>
            <person name="Huang W.-C."/>
            <person name="Pan J."/>
            <person name="Li J."/>
            <person name="Huang Y."/>
            <person name="Du H."/>
            <person name="Liu Y."/>
            <person name="Li M."/>
        </authorList>
    </citation>
    <scope>NUCLEOTIDE SEQUENCE</scope>
    <source>
        <strain evidence="10">FT118</strain>
    </source>
</reference>
<keyword evidence="7 8" id="KW-0472">Membrane</keyword>
<dbReference type="InterPro" id="IPR037185">
    <property type="entry name" value="EmrE-like"/>
</dbReference>
<evidence type="ECO:0000256" key="5">
    <source>
        <dbReference type="ARBA" id="ARBA00022692"/>
    </source>
</evidence>
<sequence>MSAQPESGPAPVRPTREDPGGLAAAFGAYALWGVLPVLWKEYDFLPAIDTVAHRVIWCLLLLLAILPFRGTFGNFLAGLRDPRRMAVLTVTAAVIGLNWTVFIWAVGEGHILEASLGYFLNPLFSVLLGFLLLGEKLTRLQWLAILMAAAAVANQIVAVGAFPWVALGVAGSFGLYGYLRKITPVGPAVGLATESLIGLPVAVGWLLLFGAREAGSDVLAGFDSGWHVFLLLMTGPATAAPLLLFATAARRIRLATVGILQYVAPSIMFALAVFLYGEPLDAGKLATFALIWAALALYTWEMLRPRGPVPIPPTGPAGG</sequence>
<feature type="transmembrane region" description="Helical" evidence="8">
    <location>
        <begin position="116"/>
        <end position="133"/>
    </location>
</feature>
<dbReference type="SUPFAM" id="SSF103481">
    <property type="entry name" value="Multidrug resistance efflux transporter EmrE"/>
    <property type="match status" value="2"/>
</dbReference>
<evidence type="ECO:0000259" key="9">
    <source>
        <dbReference type="Pfam" id="PF00892"/>
    </source>
</evidence>
<dbReference type="InterPro" id="IPR000620">
    <property type="entry name" value="EamA_dom"/>
</dbReference>
<accession>A0A9J6PD60</accession>
<evidence type="ECO:0000313" key="10">
    <source>
        <dbReference type="EMBL" id="MCP1335611.1"/>
    </source>
</evidence>
<keyword evidence="5 8" id="KW-0812">Transmembrane</keyword>
<comment type="subcellular location">
    <subcellularLocation>
        <location evidence="1">Cell membrane</location>
        <topology evidence="1">Multi-pass membrane protein</topology>
    </subcellularLocation>
</comment>
<evidence type="ECO:0000256" key="3">
    <source>
        <dbReference type="ARBA" id="ARBA00022448"/>
    </source>
</evidence>
<dbReference type="EMBL" id="JAMZFT010000001">
    <property type="protein sequence ID" value="MCP1335611.1"/>
    <property type="molecule type" value="Genomic_DNA"/>
</dbReference>
<dbReference type="AlphaFoldDB" id="A0A9J6PD60"/>
<feature type="transmembrane region" description="Helical" evidence="8">
    <location>
        <begin position="51"/>
        <end position="72"/>
    </location>
</feature>
<keyword evidence="11" id="KW-1185">Reference proteome</keyword>
<feature type="transmembrane region" description="Helical" evidence="8">
    <location>
        <begin position="226"/>
        <end position="247"/>
    </location>
</feature>
<dbReference type="Proteomes" id="UP001055804">
    <property type="component" value="Unassembled WGS sequence"/>
</dbReference>
<protein>
    <submittedName>
        <fullName evidence="10">EamA family transporter RarD</fullName>
    </submittedName>
</protein>
<keyword evidence="3" id="KW-0813">Transport</keyword>
<evidence type="ECO:0000256" key="1">
    <source>
        <dbReference type="ARBA" id="ARBA00004651"/>
    </source>
</evidence>